<evidence type="ECO:0000313" key="2">
    <source>
        <dbReference type="EMBL" id="TBU55548.1"/>
    </source>
</evidence>
<proteinExistence type="predicted"/>
<name>A0A4V2K7C2_9APHY</name>
<feature type="compositionally biased region" description="Polar residues" evidence="1">
    <location>
        <begin position="7"/>
        <end position="16"/>
    </location>
</feature>
<keyword evidence="3" id="KW-1185">Reference proteome</keyword>
<feature type="region of interest" description="Disordered" evidence="1">
    <location>
        <begin position="1"/>
        <end position="61"/>
    </location>
</feature>
<reference evidence="2 3" key="1">
    <citation type="submission" date="2019-01" db="EMBL/GenBank/DDBJ databases">
        <title>Draft genome sequences of three monokaryotic isolates of the white-rot basidiomycete fungus Dichomitus squalens.</title>
        <authorList>
            <consortium name="DOE Joint Genome Institute"/>
            <person name="Lopez S.C."/>
            <person name="Andreopoulos B."/>
            <person name="Pangilinan J."/>
            <person name="Lipzen A."/>
            <person name="Riley R."/>
            <person name="Ahrendt S."/>
            <person name="Ng V."/>
            <person name="Barry K."/>
            <person name="Daum C."/>
            <person name="Grigoriev I.V."/>
            <person name="Hilden K.S."/>
            <person name="Makela M.R."/>
            <person name="de Vries R.P."/>
        </authorList>
    </citation>
    <scope>NUCLEOTIDE SEQUENCE [LARGE SCALE GENOMIC DNA]</scope>
    <source>
        <strain evidence="2 3">CBS 464.89</strain>
    </source>
</reference>
<gene>
    <name evidence="2" type="ORF">BD310DRAFT_677537</name>
</gene>
<evidence type="ECO:0000256" key="1">
    <source>
        <dbReference type="SAM" id="MobiDB-lite"/>
    </source>
</evidence>
<sequence>MRERSFALSSKAQAPQSKRPCRNPQRAPEPGRLRPEGWLQMRARPRRNLGTSPKSMGPVSGATASMLRKATTSLEPASDIQVAETGWQAGCSLYAPL</sequence>
<evidence type="ECO:0000313" key="3">
    <source>
        <dbReference type="Proteomes" id="UP000292082"/>
    </source>
</evidence>
<protein>
    <submittedName>
        <fullName evidence="2">Uncharacterized protein</fullName>
    </submittedName>
</protein>
<organism evidence="2 3">
    <name type="scientific">Dichomitus squalens</name>
    <dbReference type="NCBI Taxonomy" id="114155"/>
    <lineage>
        <taxon>Eukaryota</taxon>
        <taxon>Fungi</taxon>
        <taxon>Dikarya</taxon>
        <taxon>Basidiomycota</taxon>
        <taxon>Agaricomycotina</taxon>
        <taxon>Agaricomycetes</taxon>
        <taxon>Polyporales</taxon>
        <taxon>Polyporaceae</taxon>
        <taxon>Dichomitus</taxon>
    </lineage>
</organism>
<dbReference type="EMBL" id="ML145166">
    <property type="protein sequence ID" value="TBU55548.1"/>
    <property type="molecule type" value="Genomic_DNA"/>
</dbReference>
<dbReference type="AlphaFoldDB" id="A0A4V2K7C2"/>
<accession>A0A4V2K7C2</accession>
<dbReference type="Proteomes" id="UP000292082">
    <property type="component" value="Unassembled WGS sequence"/>
</dbReference>